<evidence type="ECO:0000313" key="8">
    <source>
        <dbReference type="EMBL" id="CAG2150666.1"/>
    </source>
</evidence>
<comment type="similarity">
    <text evidence="1">Belongs to the ABC transporter superfamily.</text>
</comment>
<dbReference type="RefSeq" id="WP_230426950.1">
    <property type="nucleotide sequence ID" value="NZ_CAJPUY010000016.1"/>
</dbReference>
<protein>
    <submittedName>
        <fullName evidence="8">Vitamin B12 import ATP-binding protein BtuD</fullName>
    </submittedName>
</protein>
<dbReference type="SUPFAM" id="SSF52540">
    <property type="entry name" value="P-loop containing nucleoside triphosphate hydrolases"/>
    <property type="match status" value="1"/>
</dbReference>
<dbReference type="InterPro" id="IPR017871">
    <property type="entry name" value="ABC_transporter-like_CS"/>
</dbReference>
<dbReference type="GO" id="GO:0005524">
    <property type="term" value="F:ATP binding"/>
    <property type="evidence" value="ECO:0007669"/>
    <property type="project" value="UniProtKB-KW"/>
</dbReference>
<keyword evidence="2" id="KW-0813">Transport</keyword>
<keyword evidence="6 8" id="KW-0067">ATP-binding</keyword>
<proteinExistence type="inferred from homology"/>
<dbReference type="SMART" id="SM00382">
    <property type="entry name" value="AAA"/>
    <property type="match status" value="1"/>
</dbReference>
<keyword evidence="9" id="KW-1185">Reference proteome</keyword>
<dbReference type="EMBL" id="CAJPUY010000016">
    <property type="protein sequence ID" value="CAG2150666.1"/>
    <property type="molecule type" value="Genomic_DNA"/>
</dbReference>
<dbReference type="Gene3D" id="3.40.50.300">
    <property type="entry name" value="P-loop containing nucleotide triphosphate hydrolases"/>
    <property type="match status" value="1"/>
</dbReference>
<evidence type="ECO:0000256" key="3">
    <source>
        <dbReference type="ARBA" id="ARBA00022475"/>
    </source>
</evidence>
<evidence type="ECO:0000256" key="5">
    <source>
        <dbReference type="ARBA" id="ARBA00022741"/>
    </source>
</evidence>
<dbReference type="InterPro" id="IPR003439">
    <property type="entry name" value="ABC_transporter-like_ATP-bd"/>
</dbReference>
<evidence type="ECO:0000259" key="7">
    <source>
        <dbReference type="PROSITE" id="PS50893"/>
    </source>
</evidence>
<dbReference type="GO" id="GO:0016887">
    <property type="term" value="F:ATP hydrolysis activity"/>
    <property type="evidence" value="ECO:0007669"/>
    <property type="project" value="InterPro"/>
</dbReference>
<dbReference type="CDD" id="cd03293">
    <property type="entry name" value="ABC_NrtD_SsuB_transporters"/>
    <property type="match status" value="1"/>
</dbReference>
<gene>
    <name evidence="8" type="primary">btuD_8</name>
    <name evidence="8" type="ORF">LMG31506_04260</name>
</gene>
<accession>A0A916IVQ6</accession>
<dbReference type="PANTHER" id="PTHR42788:SF13">
    <property type="entry name" value="ALIPHATIC SULFONATES IMPORT ATP-BINDING PROTEIN SSUB"/>
    <property type="match status" value="1"/>
</dbReference>
<name>A0A916IVQ6_9BURK</name>
<reference evidence="8" key="1">
    <citation type="submission" date="2021-03" db="EMBL/GenBank/DDBJ databases">
        <authorList>
            <person name="Peeters C."/>
        </authorList>
    </citation>
    <scope>NUCLEOTIDE SEQUENCE</scope>
    <source>
        <strain evidence="8">LMG 31506</strain>
    </source>
</reference>
<dbReference type="AlphaFoldDB" id="A0A916IVQ6"/>
<dbReference type="InterPro" id="IPR003593">
    <property type="entry name" value="AAA+_ATPase"/>
</dbReference>
<evidence type="ECO:0000256" key="2">
    <source>
        <dbReference type="ARBA" id="ARBA00022448"/>
    </source>
</evidence>
<comment type="caution">
    <text evidence="8">The sequence shown here is derived from an EMBL/GenBank/DDBJ whole genome shotgun (WGS) entry which is preliminary data.</text>
</comment>
<keyword evidence="3" id="KW-1003">Cell membrane</keyword>
<dbReference type="Proteomes" id="UP000672934">
    <property type="component" value="Unassembled WGS sequence"/>
</dbReference>
<evidence type="ECO:0000313" key="9">
    <source>
        <dbReference type="Proteomes" id="UP000672934"/>
    </source>
</evidence>
<evidence type="ECO:0000256" key="1">
    <source>
        <dbReference type="ARBA" id="ARBA00005417"/>
    </source>
</evidence>
<dbReference type="InterPro" id="IPR050166">
    <property type="entry name" value="ABC_transporter_ATP-bind"/>
</dbReference>
<evidence type="ECO:0000256" key="6">
    <source>
        <dbReference type="ARBA" id="ARBA00022840"/>
    </source>
</evidence>
<evidence type="ECO:0000256" key="4">
    <source>
        <dbReference type="ARBA" id="ARBA00022519"/>
    </source>
</evidence>
<dbReference type="Pfam" id="PF00005">
    <property type="entry name" value="ABC_tran"/>
    <property type="match status" value="1"/>
</dbReference>
<dbReference type="InterPro" id="IPR027417">
    <property type="entry name" value="P-loop_NTPase"/>
</dbReference>
<dbReference type="PROSITE" id="PS00211">
    <property type="entry name" value="ABC_TRANSPORTER_1"/>
    <property type="match status" value="1"/>
</dbReference>
<keyword evidence="4" id="KW-0997">Cell inner membrane</keyword>
<keyword evidence="5" id="KW-0547">Nucleotide-binding</keyword>
<keyword evidence="4" id="KW-0472">Membrane</keyword>
<feature type="domain" description="ABC transporter" evidence="7">
    <location>
        <begin position="22"/>
        <end position="255"/>
    </location>
</feature>
<dbReference type="PROSITE" id="PS50893">
    <property type="entry name" value="ABC_TRANSPORTER_2"/>
    <property type="match status" value="1"/>
</dbReference>
<organism evidence="8 9">
    <name type="scientific">Cupriavidus yeoncheonensis</name>
    <dbReference type="NCBI Taxonomy" id="1462994"/>
    <lineage>
        <taxon>Bacteria</taxon>
        <taxon>Pseudomonadati</taxon>
        <taxon>Pseudomonadota</taxon>
        <taxon>Betaproteobacteria</taxon>
        <taxon>Burkholderiales</taxon>
        <taxon>Burkholderiaceae</taxon>
        <taxon>Cupriavidus</taxon>
    </lineage>
</organism>
<dbReference type="PANTHER" id="PTHR42788">
    <property type="entry name" value="TAURINE IMPORT ATP-BINDING PROTEIN-RELATED"/>
    <property type="match status" value="1"/>
</dbReference>
<sequence>MMLPRYLDAASGDAFAHSETAIAFHDVGHRFQASDGSVVHALKNISFSIRRNEFVVVVGPSGCGKSTLLRLISGLIVPQSGAVQVFGQPVTGPRDDIGFVFQKPTLLPWLDVISNLTFPITHQGRRLTSADTDRAAELLALVGLKDFRHKYPDELSGGMQQRVGIARALLADPEILLLDEPFSALDALTRDELSFELMRLWTARRSTAVFITHSITEAVLMADRIFVLAPRPGRLREIVPVELTRPRTLATMREALFHTLSDHLREELLSCHEYH</sequence>